<evidence type="ECO:0000313" key="4">
    <source>
        <dbReference type="Proteomes" id="UP001568894"/>
    </source>
</evidence>
<keyword evidence="4" id="KW-1185">Reference proteome</keyword>
<gene>
    <name evidence="3" type="ORF">QO192_13965</name>
</gene>
<dbReference type="EMBL" id="JASMRN010000012">
    <property type="protein sequence ID" value="MEZ7516384.1"/>
    <property type="molecule type" value="Genomic_DNA"/>
</dbReference>
<evidence type="ECO:0008006" key="5">
    <source>
        <dbReference type="Google" id="ProtNLM"/>
    </source>
</evidence>
<feature type="signal peptide" evidence="2">
    <location>
        <begin position="1"/>
        <end position="20"/>
    </location>
</feature>
<comment type="caution">
    <text evidence="3">The sequence shown here is derived from an EMBL/GenBank/DDBJ whole genome shotgun (WGS) entry which is preliminary data.</text>
</comment>
<dbReference type="Proteomes" id="UP001568894">
    <property type="component" value="Unassembled WGS sequence"/>
</dbReference>
<name>A0ABV4KFE9_9FLAO</name>
<feature type="chain" id="PRO_5045218146" description="Tetratricopeptide repeat-containing protein" evidence="2">
    <location>
        <begin position="21"/>
        <end position="556"/>
    </location>
</feature>
<reference evidence="3 4" key="1">
    <citation type="submission" date="2023-05" db="EMBL/GenBank/DDBJ databases">
        <title>Adaptations of aquatic viruses from atmosphere-close ecosystems of the Central Arctic Ocean.</title>
        <authorList>
            <person name="Rahlff J."/>
            <person name="Holmfeldt K."/>
        </authorList>
    </citation>
    <scope>NUCLEOTIDE SEQUENCE [LARGE SCALE GENOMIC DNA]</scope>
    <source>
        <strain evidence="3 4">Arc14</strain>
    </source>
</reference>
<sequence>MNKFKILGVAFLAGMTASYAQTIDQAKKEIDAEKYQDAKVTLKSIVKSDPSEGKAFFLLGNVYLYQNVSDSAKMSYQSGLTAKNDAHFNNIGLGQIDLNSGNVAAAKANFSSAIKEMRRKDFEEYQYVARAYMNSTNPDYKSALATLELAKEKNAQEPQILLALGDAYYGDKNQNQAYSNYRNAFQADNSLIRAKVQLGVLLKGAKAYTEAVAAYNEVLATNPNYGPLYRELAETYYLWGLNVPGRQDEYLKKALDYYEKYMTLTDYSLASRMRHADFLILAKDYKALEVEANKMKELDKVNPRILRYLGYAAYQNGNADVAIKSLQDYTANPDNKIINLDYMYLGLAKIKKGTNADGTAIDPTAFQAGVADIKKAADIEISVTNELGEIGKDLYEKKLYKEAAAILEIATSNPKTNTFLYDNYYLGNAIYFDNAGADVVKDTVALKKADIAYGNVITASPDTQDVYLSRARTNSLLGDDKAMIMYYQQYIDIVTKKGPEELAKPAVKAKLIECYNTMAAGYANFDKMKAKEFFQKTLAIDPTNAYATQSLSILNK</sequence>
<dbReference type="RefSeq" id="WP_371571576.1">
    <property type="nucleotide sequence ID" value="NZ_JASMRN010000012.1"/>
</dbReference>
<dbReference type="SUPFAM" id="SSF48452">
    <property type="entry name" value="TPR-like"/>
    <property type="match status" value="3"/>
</dbReference>
<dbReference type="InterPro" id="IPR019734">
    <property type="entry name" value="TPR_rpt"/>
</dbReference>
<evidence type="ECO:0000313" key="3">
    <source>
        <dbReference type="EMBL" id="MEZ7516384.1"/>
    </source>
</evidence>
<evidence type="ECO:0000256" key="2">
    <source>
        <dbReference type="SAM" id="SignalP"/>
    </source>
</evidence>
<feature type="repeat" description="TPR" evidence="1">
    <location>
        <begin position="192"/>
        <end position="225"/>
    </location>
</feature>
<accession>A0ABV4KFE9</accession>
<evidence type="ECO:0000256" key="1">
    <source>
        <dbReference type="PROSITE-ProRule" id="PRU00339"/>
    </source>
</evidence>
<protein>
    <recommendedName>
        <fullName evidence="5">Tetratricopeptide repeat-containing protein</fullName>
    </recommendedName>
</protein>
<proteinExistence type="predicted"/>
<dbReference type="PROSITE" id="PS50005">
    <property type="entry name" value="TPR"/>
    <property type="match status" value="1"/>
</dbReference>
<dbReference type="SMART" id="SM00028">
    <property type="entry name" value="TPR"/>
    <property type="match status" value="4"/>
</dbReference>
<dbReference type="PANTHER" id="PTHR12558:SF13">
    <property type="entry name" value="CELL DIVISION CYCLE PROTEIN 27 HOMOLOG"/>
    <property type="match status" value="1"/>
</dbReference>
<keyword evidence="2" id="KW-0732">Signal</keyword>
<keyword evidence="1" id="KW-0802">TPR repeat</keyword>
<dbReference type="InterPro" id="IPR011990">
    <property type="entry name" value="TPR-like_helical_dom_sf"/>
</dbReference>
<dbReference type="Pfam" id="PF13432">
    <property type="entry name" value="TPR_16"/>
    <property type="match status" value="1"/>
</dbReference>
<organism evidence="3 4">
    <name type="scientific">Flavobacterium frigidarium</name>
    <dbReference type="NCBI Taxonomy" id="99286"/>
    <lineage>
        <taxon>Bacteria</taxon>
        <taxon>Pseudomonadati</taxon>
        <taxon>Bacteroidota</taxon>
        <taxon>Flavobacteriia</taxon>
        <taxon>Flavobacteriales</taxon>
        <taxon>Flavobacteriaceae</taxon>
        <taxon>Flavobacterium</taxon>
    </lineage>
</organism>
<dbReference type="PANTHER" id="PTHR12558">
    <property type="entry name" value="CELL DIVISION CYCLE 16,23,27"/>
    <property type="match status" value="1"/>
</dbReference>
<dbReference type="Gene3D" id="1.25.40.10">
    <property type="entry name" value="Tetratricopeptide repeat domain"/>
    <property type="match status" value="3"/>
</dbReference>